<evidence type="ECO:0000313" key="7">
    <source>
        <dbReference type="EMBL" id="KAJ8050297.1"/>
    </source>
</evidence>
<keyword evidence="3" id="KW-0862">Zinc</keyword>
<dbReference type="PROSITE" id="PS50950">
    <property type="entry name" value="ZF_THAP"/>
    <property type="match status" value="1"/>
</dbReference>
<accession>A0A9Q1CQT4</accession>
<keyword evidence="4 5" id="KW-0238">DNA-binding</keyword>
<dbReference type="SUPFAM" id="SSF57716">
    <property type="entry name" value="Glucocorticoid receptor-like (DNA-binding domain)"/>
    <property type="match status" value="1"/>
</dbReference>
<evidence type="ECO:0000259" key="6">
    <source>
        <dbReference type="PROSITE" id="PS50950"/>
    </source>
</evidence>
<protein>
    <recommendedName>
        <fullName evidence="6">THAP-type domain-containing protein</fullName>
    </recommendedName>
</protein>
<dbReference type="GO" id="GO:0008270">
    <property type="term" value="F:zinc ion binding"/>
    <property type="evidence" value="ECO:0007669"/>
    <property type="project" value="UniProtKB-KW"/>
</dbReference>
<evidence type="ECO:0000256" key="4">
    <source>
        <dbReference type="ARBA" id="ARBA00023125"/>
    </source>
</evidence>
<evidence type="ECO:0000256" key="1">
    <source>
        <dbReference type="ARBA" id="ARBA00022723"/>
    </source>
</evidence>
<comment type="caution">
    <text evidence="7">The sequence shown here is derived from an EMBL/GenBank/DDBJ whole genome shotgun (WGS) entry which is preliminary data.</text>
</comment>
<name>A0A9Q1CQT4_HOLLE</name>
<evidence type="ECO:0000313" key="8">
    <source>
        <dbReference type="Proteomes" id="UP001152320"/>
    </source>
</evidence>
<gene>
    <name evidence="7" type="ORF">HOLleu_03441</name>
</gene>
<organism evidence="7 8">
    <name type="scientific">Holothuria leucospilota</name>
    <name type="common">Black long sea cucumber</name>
    <name type="synonym">Mertensiothuria leucospilota</name>
    <dbReference type="NCBI Taxonomy" id="206669"/>
    <lineage>
        <taxon>Eukaryota</taxon>
        <taxon>Metazoa</taxon>
        <taxon>Echinodermata</taxon>
        <taxon>Eleutherozoa</taxon>
        <taxon>Echinozoa</taxon>
        <taxon>Holothuroidea</taxon>
        <taxon>Aspidochirotacea</taxon>
        <taxon>Aspidochirotida</taxon>
        <taxon>Holothuriidae</taxon>
        <taxon>Holothuria</taxon>
    </lineage>
</organism>
<dbReference type="Proteomes" id="UP001152320">
    <property type="component" value="Chromosome 1"/>
</dbReference>
<dbReference type="InterPro" id="IPR006612">
    <property type="entry name" value="THAP_Znf"/>
</dbReference>
<reference evidence="7" key="1">
    <citation type="submission" date="2021-10" db="EMBL/GenBank/DDBJ databases">
        <title>Tropical sea cucumber genome reveals ecological adaptation and Cuvierian tubules defense mechanism.</title>
        <authorList>
            <person name="Chen T."/>
        </authorList>
    </citation>
    <scope>NUCLEOTIDE SEQUENCE</scope>
    <source>
        <strain evidence="7">Nanhai2018</strain>
        <tissue evidence="7">Muscle</tissue>
    </source>
</reference>
<evidence type="ECO:0000256" key="5">
    <source>
        <dbReference type="PROSITE-ProRule" id="PRU00309"/>
    </source>
</evidence>
<evidence type="ECO:0000256" key="2">
    <source>
        <dbReference type="ARBA" id="ARBA00022771"/>
    </source>
</evidence>
<dbReference type="GO" id="GO:0003677">
    <property type="term" value="F:DNA binding"/>
    <property type="evidence" value="ECO:0007669"/>
    <property type="project" value="UniProtKB-UniRule"/>
</dbReference>
<sequence>MPGDNCAVNGCGTSRRSKGVGIFKLPAAKNQEYMRWHASWLNEITKSRVIDKEFREKIRNDRVFTCERHFRPEEVEICETDKMTKKKPVFGSVPTLCMPSKSVKARQHKAYRKA</sequence>
<feature type="domain" description="THAP-type" evidence="6">
    <location>
        <begin position="1"/>
        <end position="97"/>
    </location>
</feature>
<dbReference type="AlphaFoldDB" id="A0A9Q1CQT4"/>
<keyword evidence="8" id="KW-1185">Reference proteome</keyword>
<dbReference type="Pfam" id="PF05485">
    <property type="entry name" value="THAP"/>
    <property type="match status" value="1"/>
</dbReference>
<evidence type="ECO:0000256" key="3">
    <source>
        <dbReference type="ARBA" id="ARBA00022833"/>
    </source>
</evidence>
<proteinExistence type="predicted"/>
<keyword evidence="2 5" id="KW-0863">Zinc-finger</keyword>
<dbReference type="EMBL" id="JAIZAY010000001">
    <property type="protein sequence ID" value="KAJ8050297.1"/>
    <property type="molecule type" value="Genomic_DNA"/>
</dbReference>
<keyword evidence="1" id="KW-0479">Metal-binding</keyword>
<dbReference type="OrthoDB" id="5983843at2759"/>